<accession>A0A5C5WGU0</accession>
<keyword evidence="3" id="KW-1185">Reference proteome</keyword>
<evidence type="ECO:0000313" key="2">
    <source>
        <dbReference type="EMBL" id="TWT49329.1"/>
    </source>
</evidence>
<feature type="compositionally biased region" description="Low complexity" evidence="1">
    <location>
        <begin position="446"/>
        <end position="466"/>
    </location>
</feature>
<sequence>MSIRQSFVFIPLLVVCGFLALPFPSACAESWTDLRGTRTIEAEMLGLWGDTVVLKLSNGKRVSVKMSSLRSESRIQANQLSKELQSRRSDRTSELRQQRVSAAASAPNPLPVPSEAPPYQAPQKDVTVDKFLQQVDDAVSDGHLVAIYDALPPSYRNDVDSLVKLVASKCEQANFETLVSTLQQSGEVMETRQRWLLSSPRIQSLQPSTIENLEGSIMTLAGLARTVLSDPSVSLQELRTVPFGDWLRKMDPKIAPYLYQLSGQSTFAGRNVVVESSTGDTANVTITSDAGDTADVFKKVEGYWVPESLSATWAEDVKAMTTKYSEAQSGTVLTEYSSVLAPLAPQLASLANARNATDFHAELESIIQPVSLLVTTFAALVGKDFASNGRGNNGYGSYGPPSGYGGPPSGYGGPPSGYGGPPEGYGGPPSGYGGPPEGMNGYGDTAQQEAAAAAAAEAAAAAQSGR</sequence>
<reference evidence="2 3" key="1">
    <citation type="submission" date="2019-02" db="EMBL/GenBank/DDBJ databases">
        <title>Deep-cultivation of Planctomycetes and their phenomic and genomic characterization uncovers novel biology.</title>
        <authorList>
            <person name="Wiegand S."/>
            <person name="Jogler M."/>
            <person name="Boedeker C."/>
            <person name="Pinto D."/>
            <person name="Vollmers J."/>
            <person name="Rivas-Marin E."/>
            <person name="Kohn T."/>
            <person name="Peeters S.H."/>
            <person name="Heuer A."/>
            <person name="Rast P."/>
            <person name="Oberbeckmann S."/>
            <person name="Bunk B."/>
            <person name="Jeske O."/>
            <person name="Meyerdierks A."/>
            <person name="Storesund J.E."/>
            <person name="Kallscheuer N."/>
            <person name="Luecker S."/>
            <person name="Lage O.M."/>
            <person name="Pohl T."/>
            <person name="Merkel B.J."/>
            <person name="Hornburger P."/>
            <person name="Mueller R.-W."/>
            <person name="Bruemmer F."/>
            <person name="Labrenz M."/>
            <person name="Spormann A.M."/>
            <person name="Op Den Camp H."/>
            <person name="Overmann J."/>
            <person name="Amann R."/>
            <person name="Jetten M.S.M."/>
            <person name="Mascher T."/>
            <person name="Medema M.H."/>
            <person name="Devos D.P."/>
            <person name="Kaster A.-K."/>
            <person name="Ovreas L."/>
            <person name="Rohde M."/>
            <person name="Galperin M.Y."/>
            <person name="Jogler C."/>
        </authorList>
    </citation>
    <scope>NUCLEOTIDE SEQUENCE [LARGE SCALE GENOMIC DNA]</scope>
    <source>
        <strain evidence="2 3">Pla22</strain>
    </source>
</reference>
<feature type="compositionally biased region" description="Gly residues" evidence="1">
    <location>
        <begin position="406"/>
        <end position="436"/>
    </location>
</feature>
<dbReference type="AlphaFoldDB" id="A0A5C5WGU0"/>
<comment type="caution">
    <text evidence="2">The sequence shown here is derived from an EMBL/GenBank/DDBJ whole genome shotgun (WGS) entry which is preliminary data.</text>
</comment>
<evidence type="ECO:0000256" key="1">
    <source>
        <dbReference type="SAM" id="MobiDB-lite"/>
    </source>
</evidence>
<dbReference type="RefSeq" id="WP_207310447.1">
    <property type="nucleotide sequence ID" value="NZ_SJPI01000003.1"/>
</dbReference>
<organism evidence="2 3">
    <name type="scientific">Rubripirellula amarantea</name>
    <dbReference type="NCBI Taxonomy" id="2527999"/>
    <lineage>
        <taxon>Bacteria</taxon>
        <taxon>Pseudomonadati</taxon>
        <taxon>Planctomycetota</taxon>
        <taxon>Planctomycetia</taxon>
        <taxon>Pirellulales</taxon>
        <taxon>Pirellulaceae</taxon>
        <taxon>Rubripirellula</taxon>
    </lineage>
</organism>
<evidence type="ECO:0008006" key="4">
    <source>
        <dbReference type="Google" id="ProtNLM"/>
    </source>
</evidence>
<feature type="region of interest" description="Disordered" evidence="1">
    <location>
        <begin position="406"/>
        <end position="466"/>
    </location>
</feature>
<dbReference type="Proteomes" id="UP000316598">
    <property type="component" value="Unassembled WGS sequence"/>
</dbReference>
<protein>
    <recommendedName>
        <fullName evidence="4">SLA1 homology domain-containing protein</fullName>
    </recommendedName>
</protein>
<feature type="compositionally biased region" description="Basic and acidic residues" evidence="1">
    <location>
        <begin position="84"/>
        <end position="97"/>
    </location>
</feature>
<dbReference type="EMBL" id="SJPI01000003">
    <property type="protein sequence ID" value="TWT49329.1"/>
    <property type="molecule type" value="Genomic_DNA"/>
</dbReference>
<proteinExistence type="predicted"/>
<name>A0A5C5WGU0_9BACT</name>
<feature type="region of interest" description="Disordered" evidence="1">
    <location>
        <begin position="80"/>
        <end position="120"/>
    </location>
</feature>
<gene>
    <name evidence="2" type="ORF">Pla22_45240</name>
</gene>
<dbReference type="Gene3D" id="2.30.30.700">
    <property type="entry name" value="SLA1 homology domain 1"/>
    <property type="match status" value="1"/>
</dbReference>
<feature type="compositionally biased region" description="Pro residues" evidence="1">
    <location>
        <begin position="108"/>
        <end position="120"/>
    </location>
</feature>
<evidence type="ECO:0000313" key="3">
    <source>
        <dbReference type="Proteomes" id="UP000316598"/>
    </source>
</evidence>